<dbReference type="Pfam" id="PF00534">
    <property type="entry name" value="Glycos_transf_1"/>
    <property type="match status" value="1"/>
</dbReference>
<evidence type="ECO:0000256" key="1">
    <source>
        <dbReference type="ARBA" id="ARBA00022676"/>
    </source>
</evidence>
<dbReference type="Gene3D" id="3.40.50.2000">
    <property type="entry name" value="Glycogen Phosphorylase B"/>
    <property type="match status" value="2"/>
</dbReference>
<dbReference type="Pfam" id="PF13439">
    <property type="entry name" value="Glyco_transf_4"/>
    <property type="match status" value="1"/>
</dbReference>
<keyword evidence="2 5" id="KW-0808">Transferase</keyword>
<gene>
    <name evidence="5" type="ORF">HNR05_002393</name>
</gene>
<evidence type="ECO:0000256" key="2">
    <source>
        <dbReference type="ARBA" id="ARBA00022679"/>
    </source>
</evidence>
<keyword evidence="1" id="KW-0328">Glycosyltransferase</keyword>
<organism evidence="5 6">
    <name type="scientific">Glaciibacter psychrotolerans</name>
    <dbReference type="NCBI Taxonomy" id="670054"/>
    <lineage>
        <taxon>Bacteria</taxon>
        <taxon>Bacillati</taxon>
        <taxon>Actinomycetota</taxon>
        <taxon>Actinomycetes</taxon>
        <taxon>Micrococcales</taxon>
        <taxon>Microbacteriaceae</taxon>
        <taxon>Glaciibacter</taxon>
    </lineage>
</organism>
<evidence type="ECO:0000313" key="6">
    <source>
        <dbReference type="Proteomes" id="UP000537260"/>
    </source>
</evidence>
<evidence type="ECO:0000313" key="5">
    <source>
        <dbReference type="EMBL" id="NYJ20602.1"/>
    </source>
</evidence>
<accession>A0A7Z0J6K4</accession>
<proteinExistence type="predicted"/>
<dbReference type="PANTHER" id="PTHR12526">
    <property type="entry name" value="GLYCOSYLTRANSFERASE"/>
    <property type="match status" value="1"/>
</dbReference>
<dbReference type="PANTHER" id="PTHR12526:SF630">
    <property type="entry name" value="GLYCOSYLTRANSFERASE"/>
    <property type="match status" value="1"/>
</dbReference>
<dbReference type="AlphaFoldDB" id="A0A7Z0J6K4"/>
<sequence length="469" mass="52248">MLIAPWRRVGPDMVECNMLVYFINHSVAPANLGGAERSMIKLVEDWYASDPDFEAFFITKAPRGLFIKAIEERGWKYKAFAYRGWTIPKHDAPVSEITYFARYDYASTLDIIKLMEERRPDLVVTNTIVAPWGAFAAKTLGIPHAWFVREYGDLDHGLAFQIGRADTFTDIGMLSEAVFANSHAVKSHIGQYLDESKVSVIYPGLDVPRIQELAKEPPARAPFPANDKSLKITVVGRLAKSKGQWRVIDALGELTARGVDARLCLVGSWIDPGYDMQMMKRAAGHGVADRLTIVGEQSNPFPYLAAADVCVTPSSIEAFGRTTLEAMILGKPVVAAARGGSAELIAHDETGYLFDLQSPAELVDHLERYANDRALVAQHGAAAKSRSGVFQSHEFSNAAAIERLKHTSTMPAYRLPSIARYWFSLPEHYFDIRRAPRITISFIMTRLGGRTRALFVRPFSALRRRAQRS</sequence>
<dbReference type="SUPFAM" id="SSF53756">
    <property type="entry name" value="UDP-Glycosyltransferase/glycogen phosphorylase"/>
    <property type="match status" value="1"/>
</dbReference>
<evidence type="ECO:0000259" key="4">
    <source>
        <dbReference type="Pfam" id="PF13439"/>
    </source>
</evidence>
<comment type="caution">
    <text evidence="5">The sequence shown here is derived from an EMBL/GenBank/DDBJ whole genome shotgun (WGS) entry which is preliminary data.</text>
</comment>
<feature type="domain" description="Glycosyl transferase family 1" evidence="3">
    <location>
        <begin position="220"/>
        <end position="385"/>
    </location>
</feature>
<dbReference type="InterPro" id="IPR001296">
    <property type="entry name" value="Glyco_trans_1"/>
</dbReference>
<dbReference type="GO" id="GO:0016757">
    <property type="term" value="F:glycosyltransferase activity"/>
    <property type="evidence" value="ECO:0007669"/>
    <property type="project" value="UniProtKB-KW"/>
</dbReference>
<dbReference type="InterPro" id="IPR028098">
    <property type="entry name" value="Glyco_trans_4-like_N"/>
</dbReference>
<name>A0A7Z0J6K4_9MICO</name>
<evidence type="ECO:0000259" key="3">
    <source>
        <dbReference type="Pfam" id="PF00534"/>
    </source>
</evidence>
<protein>
    <submittedName>
        <fullName evidence="5">Glycosyltransferase involved in cell wall biosynthesis</fullName>
    </submittedName>
</protein>
<keyword evidence="6" id="KW-1185">Reference proteome</keyword>
<feature type="domain" description="Glycosyltransferase subfamily 4-like N-terminal" evidence="4">
    <location>
        <begin position="92"/>
        <end position="207"/>
    </location>
</feature>
<dbReference type="CDD" id="cd03801">
    <property type="entry name" value="GT4_PimA-like"/>
    <property type="match status" value="1"/>
</dbReference>
<dbReference type="RefSeq" id="WP_179579189.1">
    <property type="nucleotide sequence ID" value="NZ_JACCFM010000001.1"/>
</dbReference>
<reference evidence="5 6" key="1">
    <citation type="submission" date="2020-07" db="EMBL/GenBank/DDBJ databases">
        <title>Sequencing the genomes of 1000 actinobacteria strains.</title>
        <authorList>
            <person name="Klenk H.-P."/>
        </authorList>
    </citation>
    <scope>NUCLEOTIDE SEQUENCE [LARGE SCALE GENOMIC DNA]</scope>
    <source>
        <strain evidence="5 6">LI1</strain>
    </source>
</reference>
<dbReference type="EMBL" id="JACCFM010000001">
    <property type="protein sequence ID" value="NYJ20602.1"/>
    <property type="molecule type" value="Genomic_DNA"/>
</dbReference>
<dbReference type="Proteomes" id="UP000537260">
    <property type="component" value="Unassembled WGS sequence"/>
</dbReference>